<organism evidence="2 3">
    <name type="scientific">Potamilus streckersoni</name>
    <dbReference type="NCBI Taxonomy" id="2493646"/>
    <lineage>
        <taxon>Eukaryota</taxon>
        <taxon>Metazoa</taxon>
        <taxon>Spiralia</taxon>
        <taxon>Lophotrochozoa</taxon>
        <taxon>Mollusca</taxon>
        <taxon>Bivalvia</taxon>
        <taxon>Autobranchia</taxon>
        <taxon>Heteroconchia</taxon>
        <taxon>Palaeoheterodonta</taxon>
        <taxon>Unionida</taxon>
        <taxon>Unionoidea</taxon>
        <taxon>Unionidae</taxon>
        <taxon>Ambleminae</taxon>
        <taxon>Lampsilini</taxon>
        <taxon>Potamilus</taxon>
    </lineage>
</organism>
<gene>
    <name evidence="2" type="ORF">CHS0354_034930</name>
</gene>
<reference evidence="2" key="2">
    <citation type="journal article" date="2021" name="Genome Biol. Evol.">
        <title>Developing a high-quality reference genome for a parasitic bivalve with doubly uniparental inheritance (Bivalvia: Unionida).</title>
        <authorList>
            <person name="Smith C.H."/>
        </authorList>
    </citation>
    <scope>NUCLEOTIDE SEQUENCE</scope>
    <source>
        <strain evidence="2">CHS0354</strain>
        <tissue evidence="2">Mantle</tissue>
    </source>
</reference>
<feature type="compositionally biased region" description="Polar residues" evidence="1">
    <location>
        <begin position="8"/>
        <end position="24"/>
    </location>
</feature>
<sequence length="744" mass="84901">MEEMTMDMQRSQIASDSFPQQSEQGPKFPVTELASLDEMINRQPNWTVPVHLKGELEVLLDAAIKLSKEGVDRHSEPCQRFFHEGLVISFTKIMTDESVCRWKDVTQKGILRNAEKLIELVVSKLSQDCLPLLNLLAIVFNPQCKFHTCNATRPSETVPTASTIPDDTLFARPPDPQVTVGWLVDLVNKFGALNGFKILYDRFAIGSQLSLQVIAALMLPFGKCAKVLTPHTVQNYFMPVVNIIMKIPNDVTERTPNKQSKTKANNDALYSVVKSLQQLVCRLPNQEDTMNNLEIFKQRMDSRNMGDQNVKSRHSRGDVAMLLASDKIGENITMDIPWKQLASDTPPQTNKRREKRKLVMQTSNDQELTFPQELLDTLDEKINRPRWVIPILPQEELECLLLAAIRLSKKGIDTHSEPCQRFFCEGLTISFTKLMTDDDISHWKYQTLKYILKNTELLIELVVAKLSQDCFPLLGLLAMVFNPECKFHSCNARRHSETVQADSDLPDDALFARPPNLREPRGWLVDLVNRFGALDGFQILYKRFASGPLSIQVIDALIRPFGQCTDVLTPHTVQKYFIPVMDIVLKFLDGVTFEELKKESKTDNMSEVVSFIITTLKKLISCLPDHVETVKKLEIFRHQITTRLFNIKTNAHNELHNMIVSVPHVHTSQRSQEEEDKKFTSDKVESKVKDKPLSTPSKQTCIELNHNRSQQSPYFTTDSKFTIESKKEKPDVLETAWTCRGFES</sequence>
<evidence type="ECO:0000256" key="1">
    <source>
        <dbReference type="SAM" id="MobiDB-lite"/>
    </source>
</evidence>
<dbReference type="AlphaFoldDB" id="A0AAE0SEP7"/>
<accession>A0AAE0SEP7</accession>
<reference evidence="2" key="1">
    <citation type="journal article" date="2021" name="Genome Biol. Evol.">
        <title>A High-Quality Reference Genome for a Parasitic Bivalve with Doubly Uniparental Inheritance (Bivalvia: Unionida).</title>
        <authorList>
            <person name="Smith C.H."/>
        </authorList>
    </citation>
    <scope>NUCLEOTIDE SEQUENCE</scope>
    <source>
        <strain evidence="2">CHS0354</strain>
    </source>
</reference>
<evidence type="ECO:0000313" key="2">
    <source>
        <dbReference type="EMBL" id="KAK3589915.1"/>
    </source>
</evidence>
<comment type="caution">
    <text evidence="2">The sequence shown here is derived from an EMBL/GenBank/DDBJ whole genome shotgun (WGS) entry which is preliminary data.</text>
</comment>
<feature type="compositionally biased region" description="Basic and acidic residues" evidence="1">
    <location>
        <begin position="671"/>
        <end position="692"/>
    </location>
</feature>
<feature type="region of interest" description="Disordered" evidence="1">
    <location>
        <begin position="665"/>
        <end position="699"/>
    </location>
</feature>
<protein>
    <submittedName>
        <fullName evidence="2">Uncharacterized protein</fullName>
    </submittedName>
</protein>
<evidence type="ECO:0000313" key="3">
    <source>
        <dbReference type="Proteomes" id="UP001195483"/>
    </source>
</evidence>
<keyword evidence="3" id="KW-1185">Reference proteome</keyword>
<feature type="region of interest" description="Disordered" evidence="1">
    <location>
        <begin position="1"/>
        <end position="26"/>
    </location>
</feature>
<name>A0AAE0SEP7_9BIVA</name>
<dbReference type="EMBL" id="JAEAOA010002053">
    <property type="protein sequence ID" value="KAK3589915.1"/>
    <property type="molecule type" value="Genomic_DNA"/>
</dbReference>
<proteinExistence type="predicted"/>
<reference evidence="2" key="3">
    <citation type="submission" date="2023-05" db="EMBL/GenBank/DDBJ databases">
        <authorList>
            <person name="Smith C.H."/>
        </authorList>
    </citation>
    <scope>NUCLEOTIDE SEQUENCE</scope>
    <source>
        <strain evidence="2">CHS0354</strain>
        <tissue evidence="2">Mantle</tissue>
    </source>
</reference>
<dbReference type="Proteomes" id="UP001195483">
    <property type="component" value="Unassembled WGS sequence"/>
</dbReference>